<proteinExistence type="predicted"/>
<gene>
    <name evidence="1" type="ORF">PENNAL_c0020G08713</name>
</gene>
<organism evidence="1 2">
    <name type="scientific">Penicillium nalgiovense</name>
    <dbReference type="NCBI Taxonomy" id="60175"/>
    <lineage>
        <taxon>Eukaryota</taxon>
        <taxon>Fungi</taxon>
        <taxon>Dikarya</taxon>
        <taxon>Ascomycota</taxon>
        <taxon>Pezizomycotina</taxon>
        <taxon>Eurotiomycetes</taxon>
        <taxon>Eurotiomycetidae</taxon>
        <taxon>Eurotiales</taxon>
        <taxon>Aspergillaceae</taxon>
        <taxon>Penicillium</taxon>
    </lineage>
</organism>
<dbReference type="OMA" id="ACQISYL"/>
<dbReference type="AlphaFoldDB" id="A0A1V6YIQ3"/>
<dbReference type="STRING" id="60175.A0A1V6YIQ3"/>
<evidence type="ECO:0000313" key="2">
    <source>
        <dbReference type="Proteomes" id="UP000191691"/>
    </source>
</evidence>
<comment type="caution">
    <text evidence="1">The sequence shown here is derived from an EMBL/GenBank/DDBJ whole genome shotgun (WGS) entry which is preliminary data.</text>
</comment>
<protein>
    <submittedName>
        <fullName evidence="1">Uncharacterized protein</fullName>
    </submittedName>
</protein>
<dbReference type="Proteomes" id="UP000191691">
    <property type="component" value="Unassembled WGS sequence"/>
</dbReference>
<name>A0A1V6YIQ3_PENNA</name>
<keyword evidence="2" id="KW-1185">Reference proteome</keyword>
<dbReference type="EMBL" id="MOOB01000020">
    <property type="protein sequence ID" value="OQE87203.1"/>
    <property type="molecule type" value="Genomic_DNA"/>
</dbReference>
<sequence>MSPTLNEASLIEGWLLARYAKQTCDDPWYIERYSACRLPKESGIPCYLWAEDALAYYGVPTVVFDVHIVVGDVKKAADRLVERGWHLPPPEFEARYTDIEEATCYLVEPQCKSVGPLDPLVALTAASDWNIKLPDIATQTTCHHQRTARWPFIPALHQLLDSFIKRWLDTPDAHHFFRSHTSCLLGYIYEYVPIFKTQRICCLLEGGASTVPFGCGCGGQLYYGAF</sequence>
<accession>A0A1V6YIQ3</accession>
<reference evidence="2" key="1">
    <citation type="journal article" date="2017" name="Nat. Microbiol.">
        <title>Global analysis of biosynthetic gene clusters reveals vast potential of secondary metabolite production in Penicillium species.</title>
        <authorList>
            <person name="Nielsen J.C."/>
            <person name="Grijseels S."/>
            <person name="Prigent S."/>
            <person name="Ji B."/>
            <person name="Dainat J."/>
            <person name="Nielsen K.F."/>
            <person name="Frisvad J.C."/>
            <person name="Workman M."/>
            <person name="Nielsen J."/>
        </authorList>
    </citation>
    <scope>NUCLEOTIDE SEQUENCE [LARGE SCALE GENOMIC DNA]</scope>
    <source>
        <strain evidence="2">IBT 13039</strain>
    </source>
</reference>
<evidence type="ECO:0000313" key="1">
    <source>
        <dbReference type="EMBL" id="OQE87203.1"/>
    </source>
</evidence>